<organism evidence="1 2">
    <name type="scientific">Rangifer tarandus platyrhynchus</name>
    <name type="common">Svalbard reindeer</name>
    <dbReference type="NCBI Taxonomy" id="3082113"/>
    <lineage>
        <taxon>Eukaryota</taxon>
        <taxon>Metazoa</taxon>
        <taxon>Chordata</taxon>
        <taxon>Craniata</taxon>
        <taxon>Vertebrata</taxon>
        <taxon>Euteleostomi</taxon>
        <taxon>Mammalia</taxon>
        <taxon>Eutheria</taxon>
        <taxon>Laurasiatheria</taxon>
        <taxon>Artiodactyla</taxon>
        <taxon>Ruminantia</taxon>
        <taxon>Pecora</taxon>
        <taxon>Cervidae</taxon>
        <taxon>Odocoileinae</taxon>
        <taxon>Rangifer</taxon>
    </lineage>
</organism>
<gene>
    <name evidence="1" type="ORF">MRATA1EN3_LOCUS19965</name>
</gene>
<sequence length="227" mass="24150">MDPYLGLKDACREGSTPGSVGARLTSPGCGGRPGVSRSALWAALGPPRRLAGWRRRSRRGLFPERGPQGVSRVKDAAQAAVPLPPPRAPSRGLQPPALTMEPTSTRDSMGTRRRPQGRPARNLRAPAQRARRREPAALGRLRPCAPGTGPALAAPPQHSPHSRVTPAPPHPSPASPQPRHLPRPLSPHPASPPPQLLCATLQPHLEVRGFPAAASQRGRDLTTQMTQ</sequence>
<proteinExistence type="predicted"/>
<name>A0ACB0F6P4_RANTA</name>
<evidence type="ECO:0000313" key="2">
    <source>
        <dbReference type="Proteomes" id="UP001162501"/>
    </source>
</evidence>
<dbReference type="Proteomes" id="UP001162501">
    <property type="component" value="Chromosome 33"/>
</dbReference>
<dbReference type="EMBL" id="OX596117">
    <property type="protein sequence ID" value="CAI9708752.1"/>
    <property type="molecule type" value="Genomic_DNA"/>
</dbReference>
<reference evidence="1" key="1">
    <citation type="submission" date="2023-05" db="EMBL/GenBank/DDBJ databases">
        <authorList>
            <consortium name="ELIXIR-Norway"/>
        </authorList>
    </citation>
    <scope>NUCLEOTIDE SEQUENCE</scope>
</reference>
<accession>A0ACB0F6P4</accession>
<evidence type="ECO:0000313" key="1">
    <source>
        <dbReference type="EMBL" id="CAI9708752.1"/>
    </source>
</evidence>
<protein>
    <submittedName>
        <fullName evidence="1">Uncharacterized protein</fullName>
    </submittedName>
</protein>